<dbReference type="GO" id="GO:0051537">
    <property type="term" value="F:2 iron, 2 sulfur cluster binding"/>
    <property type="evidence" value="ECO:0007669"/>
    <property type="project" value="UniProtKB-KW"/>
</dbReference>
<dbReference type="SUPFAM" id="SSF54292">
    <property type="entry name" value="2Fe-2S ferredoxin-like"/>
    <property type="match status" value="1"/>
</dbReference>
<dbReference type="PANTHER" id="PTHR23426:SF76">
    <property type="entry name" value="ADRENODOXIN-LIKE PROTEIN 2, MITOCHONDRIAL"/>
    <property type="match status" value="1"/>
</dbReference>
<organism evidence="10 11">
    <name type="scientific">Candidatus Xenolissoclinum pacificiensis L6</name>
    <dbReference type="NCBI Taxonomy" id="1401685"/>
    <lineage>
        <taxon>Bacteria</taxon>
        <taxon>Pseudomonadati</taxon>
        <taxon>Pseudomonadota</taxon>
        <taxon>Alphaproteobacteria</taxon>
        <taxon>Rickettsiales</taxon>
        <taxon>Anaplasmataceae</taxon>
        <taxon>Candidatus Xenolissoclinum</taxon>
    </lineage>
</organism>
<evidence type="ECO:0000259" key="9">
    <source>
        <dbReference type="PROSITE" id="PS51085"/>
    </source>
</evidence>
<dbReference type="AlphaFoldDB" id="W2V1A0"/>
<protein>
    <recommendedName>
        <fullName evidence="7">Adrenodoxin-like protein</fullName>
    </recommendedName>
</protein>
<evidence type="ECO:0000313" key="11">
    <source>
        <dbReference type="Proteomes" id="UP000018951"/>
    </source>
</evidence>
<comment type="function">
    <text evidence="1">Ferredoxin are iron-sulfur proteins that transfer electrons in a wide variety of metabolic reactions.</text>
</comment>
<dbReference type="InterPro" id="IPR012675">
    <property type="entry name" value="Beta-grasp_dom_sf"/>
</dbReference>
<evidence type="ECO:0000256" key="4">
    <source>
        <dbReference type="ARBA" id="ARBA00022723"/>
    </source>
</evidence>
<dbReference type="Pfam" id="PF00111">
    <property type="entry name" value="Fer2"/>
    <property type="match status" value="1"/>
</dbReference>
<dbReference type="Proteomes" id="UP000018951">
    <property type="component" value="Unassembled WGS sequence"/>
</dbReference>
<dbReference type="PANTHER" id="PTHR23426">
    <property type="entry name" value="FERREDOXIN/ADRENODOXIN"/>
    <property type="match status" value="1"/>
</dbReference>
<name>W2V1A0_9RICK</name>
<dbReference type="PROSITE" id="PS51085">
    <property type="entry name" value="2FE2S_FER_2"/>
    <property type="match status" value="1"/>
</dbReference>
<comment type="cofactor">
    <cofactor evidence="8">
        <name>[2Fe-2S] cluster</name>
        <dbReference type="ChEBI" id="CHEBI:190135"/>
    </cofactor>
</comment>
<keyword evidence="5" id="KW-0408">Iron</keyword>
<keyword evidence="3" id="KW-0001">2Fe-2S</keyword>
<dbReference type="InterPro" id="IPR018298">
    <property type="entry name" value="Adrenodoxin_Fe-S_BS"/>
</dbReference>
<dbReference type="InterPro" id="IPR001055">
    <property type="entry name" value="Adrenodoxin-like"/>
</dbReference>
<dbReference type="InterPro" id="IPR036010">
    <property type="entry name" value="2Fe-2S_ferredoxin-like_sf"/>
</dbReference>
<dbReference type="STRING" id="1401685.P857_1070"/>
<dbReference type="InterPro" id="IPR001041">
    <property type="entry name" value="2Fe-2S_ferredoxin-type"/>
</dbReference>
<evidence type="ECO:0000256" key="8">
    <source>
        <dbReference type="ARBA" id="ARBA00034078"/>
    </source>
</evidence>
<reference evidence="10 11" key="1">
    <citation type="journal article" date="2013" name="PLoS ONE">
        <title>Bacterial endosymbiosis in a chordate host: long-term co-evolution and conservation of secondary metabolism.</title>
        <authorList>
            <person name="Kwan J.C."/>
            <person name="Schmidt E.W."/>
        </authorList>
    </citation>
    <scope>NUCLEOTIDE SEQUENCE [LARGE SCALE GENOMIC DNA]</scope>
    <source>
        <strain evidence="11">L6</strain>
    </source>
</reference>
<dbReference type="PRINTS" id="PR00355">
    <property type="entry name" value="ADRENODOXIN"/>
</dbReference>
<accession>W2V1A0</accession>
<dbReference type="GO" id="GO:0009055">
    <property type="term" value="F:electron transfer activity"/>
    <property type="evidence" value="ECO:0007669"/>
    <property type="project" value="TreeGrafter"/>
</dbReference>
<keyword evidence="4" id="KW-0479">Metal-binding</keyword>
<evidence type="ECO:0000256" key="3">
    <source>
        <dbReference type="ARBA" id="ARBA00022714"/>
    </source>
</evidence>
<evidence type="ECO:0000256" key="7">
    <source>
        <dbReference type="ARBA" id="ARBA00032838"/>
    </source>
</evidence>
<evidence type="ECO:0000313" key="10">
    <source>
        <dbReference type="EMBL" id="ETO91890.1"/>
    </source>
</evidence>
<gene>
    <name evidence="10" type="primary">fdxB</name>
    <name evidence="10" type="ORF">P857_1070</name>
</gene>
<comment type="similarity">
    <text evidence="2">Belongs to the adrenodoxin/putidaredoxin family.</text>
</comment>
<proteinExistence type="inferred from homology"/>
<dbReference type="GO" id="GO:0140647">
    <property type="term" value="P:P450-containing electron transport chain"/>
    <property type="evidence" value="ECO:0007669"/>
    <property type="project" value="InterPro"/>
</dbReference>
<comment type="caution">
    <text evidence="10">The sequence shown here is derived from an EMBL/GenBank/DDBJ whole genome shotgun (WGS) entry which is preliminary data.</text>
</comment>
<dbReference type="Gene3D" id="3.10.20.30">
    <property type="match status" value="1"/>
</dbReference>
<dbReference type="PATRIC" id="fig|1401685.3.peg.303"/>
<evidence type="ECO:0000256" key="6">
    <source>
        <dbReference type="ARBA" id="ARBA00023014"/>
    </source>
</evidence>
<dbReference type="GO" id="GO:0046872">
    <property type="term" value="F:metal ion binding"/>
    <property type="evidence" value="ECO:0007669"/>
    <property type="project" value="UniProtKB-KW"/>
</dbReference>
<evidence type="ECO:0000256" key="2">
    <source>
        <dbReference type="ARBA" id="ARBA00010914"/>
    </source>
</evidence>
<keyword evidence="6" id="KW-0411">Iron-sulfur</keyword>
<keyword evidence="11" id="KW-1185">Reference proteome</keyword>
<dbReference type="CDD" id="cd00207">
    <property type="entry name" value="fer2"/>
    <property type="match status" value="1"/>
</dbReference>
<feature type="domain" description="2Fe-2S ferredoxin-type" evidence="9">
    <location>
        <begin position="2"/>
        <end position="104"/>
    </location>
</feature>
<evidence type="ECO:0000256" key="1">
    <source>
        <dbReference type="ARBA" id="ARBA00003781"/>
    </source>
</evidence>
<dbReference type="PROSITE" id="PS00814">
    <property type="entry name" value="ADX"/>
    <property type="match status" value="1"/>
</dbReference>
<dbReference type="EMBL" id="AXCJ01000001">
    <property type="protein sequence ID" value="ETO91890.1"/>
    <property type="molecule type" value="Genomic_DNA"/>
</dbReference>
<evidence type="ECO:0000256" key="5">
    <source>
        <dbReference type="ARBA" id="ARBA00023004"/>
    </source>
</evidence>
<sequence length="114" mass="12486">MINVVFILPDGTRKECVGQEGESILTLAKKNDIPLEGSCESSLACSTCHVIIEDNWYGKLPESSEEEEDLLDLAFGLTSTSRLGCQIILTQDMDGIVITVPKEGRNILLTNNED</sequence>